<dbReference type="Gene3D" id="3.90.76.10">
    <property type="entry name" value="Dipeptide-binding Protein, Domain 1"/>
    <property type="match status" value="1"/>
</dbReference>
<dbReference type="PIRSF" id="PIRSF002741">
    <property type="entry name" value="MppA"/>
    <property type="match status" value="1"/>
</dbReference>
<dbReference type="Gene3D" id="3.10.105.10">
    <property type="entry name" value="Dipeptide-binding Protein, Domain 3"/>
    <property type="match status" value="1"/>
</dbReference>
<dbReference type="InterPro" id="IPR039424">
    <property type="entry name" value="SBP_5"/>
</dbReference>
<keyword evidence="3" id="KW-0732">Signal</keyword>
<dbReference type="RefSeq" id="WP_277866228.1">
    <property type="nucleotide sequence ID" value="NZ_JAKKUT010000002.1"/>
</dbReference>
<evidence type="ECO:0000313" key="6">
    <source>
        <dbReference type="Proteomes" id="UP001154265"/>
    </source>
</evidence>
<sequence>MGQGYRQGWQWILVIFVVLTVFIGGCSPQQFRAQSAEGSQLITSVLSDPKTFNYLLSQESPNVFGYIYEGLLRENGVTGELEPGLAESWQVNPETLEITFTLQPGLKWSDGEPLTSEDVVFTYNDLYLNTQIPTDTRDILRIGREGQFPAVMAMGDLQVKFTLPEPFAPFLRTTGLPILPAHILRPYVEQLDSSGKPLIISMWGTDTDPAEVIANGPFIMDRYRTNQRLIFRRNPYYWKQPEPYLERLIWQIVESTDTAMLQFRSGGLDVLGVTPENFALLKREEKPGNFRIYNGGPSSTTNFISFNLNKGQRNGRPLVDPIKSAWFNNVTFRRAIAHAIDRQRMINNVYQGLGELQNSPISVQSPYFLSPEQGLKVYAYDPEMAKELLLGAGFRYNNRNQLEDAQGNRVRFSLMTNAGNKVRESLAAQIMQDLGQIGIQVDLQFVAFGALVDKLSNTLEWDCHLLGFTGGTEPNNGANIWLPDGLLHSFNQKPSPEQEPLVGREVADWEQRIGDLYIQGAQELDESQRKAIYAETQQLTQEYLPFIYLVNPYSLSAFRNHVTGVKPSGLGGPLWNISEIKIQE</sequence>
<dbReference type="SUPFAM" id="SSF53850">
    <property type="entry name" value="Periplasmic binding protein-like II"/>
    <property type="match status" value="1"/>
</dbReference>
<evidence type="ECO:0000256" key="1">
    <source>
        <dbReference type="ARBA" id="ARBA00005695"/>
    </source>
</evidence>
<dbReference type="EMBL" id="JAKKUT010000002">
    <property type="protein sequence ID" value="MDG2990315.1"/>
    <property type="molecule type" value="Genomic_DNA"/>
</dbReference>
<accession>A0ABT6EWZ5</accession>
<reference evidence="5" key="1">
    <citation type="journal article" date="2022" name="Genome Biol. Evol.">
        <title>A New Gene Family Diagnostic for Intracellular Biomineralization of Amorphous Ca Carbonates by Cyanobacteria.</title>
        <authorList>
            <person name="Benzerara K."/>
            <person name="Duprat E."/>
            <person name="Bitard-Feildel T."/>
            <person name="Caumes G."/>
            <person name="Cassier-Chauvat C."/>
            <person name="Chauvat F."/>
            <person name="Dezi M."/>
            <person name="Diop S.I."/>
            <person name="Gaschignard G."/>
            <person name="Gorgen S."/>
            <person name="Gugger M."/>
            <person name="Lopez-Garcia P."/>
            <person name="Millet M."/>
            <person name="Skouri-Panet F."/>
            <person name="Moreira D."/>
            <person name="Callebaut I."/>
        </authorList>
    </citation>
    <scope>NUCLEOTIDE SEQUENCE</scope>
    <source>
        <strain evidence="5">G9</strain>
    </source>
</reference>
<dbReference type="PANTHER" id="PTHR30290:SF9">
    <property type="entry name" value="OLIGOPEPTIDE-BINDING PROTEIN APPA"/>
    <property type="match status" value="1"/>
</dbReference>
<evidence type="ECO:0000259" key="4">
    <source>
        <dbReference type="Pfam" id="PF00496"/>
    </source>
</evidence>
<evidence type="ECO:0000256" key="2">
    <source>
        <dbReference type="ARBA" id="ARBA00022448"/>
    </source>
</evidence>
<dbReference type="InterPro" id="IPR000914">
    <property type="entry name" value="SBP_5_dom"/>
</dbReference>
<dbReference type="InterPro" id="IPR030678">
    <property type="entry name" value="Peptide/Ni-bd"/>
</dbReference>
<keyword evidence="6" id="KW-1185">Reference proteome</keyword>
<dbReference type="CDD" id="cd08500">
    <property type="entry name" value="PBP2_NikA_DppA_OppA_like_4"/>
    <property type="match status" value="1"/>
</dbReference>
<dbReference type="Proteomes" id="UP001154265">
    <property type="component" value="Unassembled WGS sequence"/>
</dbReference>
<name>A0ABT6EWZ5_9SYNE</name>
<dbReference type="Gene3D" id="3.40.190.10">
    <property type="entry name" value="Periplasmic binding protein-like II"/>
    <property type="match status" value="1"/>
</dbReference>
<reference evidence="5" key="2">
    <citation type="submission" date="2022-01" db="EMBL/GenBank/DDBJ databases">
        <authorList>
            <person name="Zivanovic Y."/>
            <person name="Moreira D."/>
            <person name="Lopez-Garcia P."/>
        </authorList>
    </citation>
    <scope>NUCLEOTIDE SEQUENCE</scope>
    <source>
        <strain evidence="5">G9</strain>
    </source>
</reference>
<keyword evidence="2" id="KW-0813">Transport</keyword>
<evidence type="ECO:0000313" key="5">
    <source>
        <dbReference type="EMBL" id="MDG2990315.1"/>
    </source>
</evidence>
<dbReference type="PROSITE" id="PS51257">
    <property type="entry name" value="PROKAR_LIPOPROTEIN"/>
    <property type="match status" value="1"/>
</dbReference>
<organism evidence="5 6">
    <name type="scientific">Candidatus Synechococcus calcipolaris G9</name>
    <dbReference type="NCBI Taxonomy" id="1497997"/>
    <lineage>
        <taxon>Bacteria</taxon>
        <taxon>Bacillati</taxon>
        <taxon>Cyanobacteriota</taxon>
        <taxon>Cyanophyceae</taxon>
        <taxon>Synechococcales</taxon>
        <taxon>Synechococcaceae</taxon>
        <taxon>Synechococcus</taxon>
    </lineage>
</organism>
<feature type="domain" description="Solute-binding protein family 5" evidence="4">
    <location>
        <begin position="80"/>
        <end position="475"/>
    </location>
</feature>
<gene>
    <name evidence="5" type="ORF">L3556_05100</name>
</gene>
<protein>
    <submittedName>
        <fullName evidence="5">ABC transporter substrate-binding protein</fullName>
    </submittedName>
</protein>
<proteinExistence type="inferred from homology"/>
<evidence type="ECO:0000256" key="3">
    <source>
        <dbReference type="ARBA" id="ARBA00022729"/>
    </source>
</evidence>
<comment type="similarity">
    <text evidence="1">Belongs to the bacterial solute-binding protein 5 family.</text>
</comment>
<dbReference type="Pfam" id="PF00496">
    <property type="entry name" value="SBP_bac_5"/>
    <property type="match status" value="1"/>
</dbReference>
<dbReference type="PANTHER" id="PTHR30290">
    <property type="entry name" value="PERIPLASMIC BINDING COMPONENT OF ABC TRANSPORTER"/>
    <property type="match status" value="1"/>
</dbReference>
<comment type="caution">
    <text evidence="5">The sequence shown here is derived from an EMBL/GenBank/DDBJ whole genome shotgun (WGS) entry which is preliminary data.</text>
</comment>